<dbReference type="EMBL" id="JAACJM010000326">
    <property type="protein sequence ID" value="KAF5331446.1"/>
    <property type="molecule type" value="Genomic_DNA"/>
</dbReference>
<feature type="region of interest" description="Disordered" evidence="1">
    <location>
        <begin position="12"/>
        <end position="51"/>
    </location>
</feature>
<dbReference type="AlphaFoldDB" id="A0A8H5BY61"/>
<gene>
    <name evidence="2" type="ORF">D9758_016354</name>
</gene>
<accession>A0A8H5BY61</accession>
<comment type="caution">
    <text evidence="2">The sequence shown here is derived from an EMBL/GenBank/DDBJ whole genome shotgun (WGS) entry which is preliminary data.</text>
</comment>
<proteinExistence type="predicted"/>
<name>A0A8H5BY61_9AGAR</name>
<sequence length="121" mass="12549">MYRCWRVAINTSSRRPSPPTFPQPPSLVPTLPTPSPVRPVPFAEPSPPPPPEPFMTTILVAVSISSIHSAIPVPISVAPPVSVEAAPEVAEAGIAGGLREKVAGSRLPNAGDAFFRGSPGP</sequence>
<dbReference type="Proteomes" id="UP000559256">
    <property type="component" value="Unassembled WGS sequence"/>
</dbReference>
<evidence type="ECO:0000256" key="1">
    <source>
        <dbReference type="SAM" id="MobiDB-lite"/>
    </source>
</evidence>
<protein>
    <submittedName>
        <fullName evidence="2">Uncharacterized protein</fullName>
    </submittedName>
</protein>
<evidence type="ECO:0000313" key="2">
    <source>
        <dbReference type="EMBL" id="KAF5331446.1"/>
    </source>
</evidence>
<feature type="compositionally biased region" description="Pro residues" evidence="1">
    <location>
        <begin position="16"/>
        <end position="51"/>
    </location>
</feature>
<organism evidence="2 3">
    <name type="scientific">Tetrapyrgos nigripes</name>
    <dbReference type="NCBI Taxonomy" id="182062"/>
    <lineage>
        <taxon>Eukaryota</taxon>
        <taxon>Fungi</taxon>
        <taxon>Dikarya</taxon>
        <taxon>Basidiomycota</taxon>
        <taxon>Agaricomycotina</taxon>
        <taxon>Agaricomycetes</taxon>
        <taxon>Agaricomycetidae</taxon>
        <taxon>Agaricales</taxon>
        <taxon>Marasmiineae</taxon>
        <taxon>Marasmiaceae</taxon>
        <taxon>Tetrapyrgos</taxon>
    </lineage>
</organism>
<evidence type="ECO:0000313" key="3">
    <source>
        <dbReference type="Proteomes" id="UP000559256"/>
    </source>
</evidence>
<keyword evidence="3" id="KW-1185">Reference proteome</keyword>
<reference evidence="2 3" key="1">
    <citation type="journal article" date="2020" name="ISME J.">
        <title>Uncovering the hidden diversity of litter-decomposition mechanisms in mushroom-forming fungi.</title>
        <authorList>
            <person name="Floudas D."/>
            <person name="Bentzer J."/>
            <person name="Ahren D."/>
            <person name="Johansson T."/>
            <person name="Persson P."/>
            <person name="Tunlid A."/>
        </authorList>
    </citation>
    <scope>NUCLEOTIDE SEQUENCE [LARGE SCALE GENOMIC DNA]</scope>
    <source>
        <strain evidence="2 3">CBS 291.85</strain>
    </source>
</reference>